<name>A0A1G7RZZ3_9BURK</name>
<evidence type="ECO:0000313" key="2">
    <source>
        <dbReference type="Proteomes" id="UP000199706"/>
    </source>
</evidence>
<gene>
    <name evidence="1" type="ORF">SAMN05216466_102312</name>
</gene>
<dbReference type="RefSeq" id="WP_090682374.1">
    <property type="nucleotide sequence ID" value="NZ_CADERL010000002.1"/>
</dbReference>
<protein>
    <submittedName>
        <fullName evidence="1">Uncharacterized protein</fullName>
    </submittedName>
</protein>
<dbReference type="EMBL" id="FNCJ01000002">
    <property type="protein sequence ID" value="SDG15779.1"/>
    <property type="molecule type" value="Genomic_DNA"/>
</dbReference>
<sequence>MASITIHDLPDSFALDHKAMTTIRGGDGAPWIYGWIQPYTPSTPSVGPVVANLYQITNNFYAGQMINQFQSINVNNTGANANINASPGERSTNHAV</sequence>
<reference evidence="1 2" key="1">
    <citation type="submission" date="2016-10" db="EMBL/GenBank/DDBJ databases">
        <authorList>
            <person name="de Groot N.N."/>
        </authorList>
    </citation>
    <scope>NUCLEOTIDE SEQUENCE [LARGE SCALE GENOMIC DNA]</scope>
    <source>
        <strain evidence="1 2">LMG 2247</strain>
    </source>
</reference>
<dbReference type="AlphaFoldDB" id="A0A1G7RZZ3"/>
<proteinExistence type="predicted"/>
<evidence type="ECO:0000313" key="1">
    <source>
        <dbReference type="EMBL" id="SDG15779.1"/>
    </source>
</evidence>
<dbReference type="OrthoDB" id="8756551at2"/>
<accession>A0A1G7RZZ3</accession>
<organism evidence="1 2">
    <name type="scientific">Paraburkholderia phenazinium</name>
    <dbReference type="NCBI Taxonomy" id="60549"/>
    <lineage>
        <taxon>Bacteria</taxon>
        <taxon>Pseudomonadati</taxon>
        <taxon>Pseudomonadota</taxon>
        <taxon>Betaproteobacteria</taxon>
        <taxon>Burkholderiales</taxon>
        <taxon>Burkholderiaceae</taxon>
        <taxon>Paraburkholderia</taxon>
    </lineage>
</organism>
<dbReference type="Proteomes" id="UP000199706">
    <property type="component" value="Unassembled WGS sequence"/>
</dbReference>